<gene>
    <name evidence="1" type="ORF">E7512_05400</name>
</gene>
<sequence>MNPKSHQSAQTLFALLIACVFTAASLLLVVLGADSYRNSLHSITVNHQIRAALSYTANQIRSADNAESITIESLDGRQVLLIRSEQAERNGNTYLYFRDGYLMELFSGGQDPFEPEYGEKITEIKQFAVTKSGNSFIVSATALNGRQFSVSVCPRAS</sequence>
<dbReference type="PROSITE" id="PS51257">
    <property type="entry name" value="PROKAR_LIPOPROTEIN"/>
    <property type="match status" value="1"/>
</dbReference>
<protein>
    <submittedName>
        <fullName evidence="1">DUF4860 domain-containing protein</fullName>
    </submittedName>
</protein>
<dbReference type="AlphaFoldDB" id="A0A928KU67"/>
<dbReference type="EMBL" id="SVNY01000002">
    <property type="protein sequence ID" value="MBE6833006.1"/>
    <property type="molecule type" value="Genomic_DNA"/>
</dbReference>
<accession>A0A928KU67</accession>
<comment type="caution">
    <text evidence="1">The sequence shown here is derived from an EMBL/GenBank/DDBJ whole genome shotgun (WGS) entry which is preliminary data.</text>
</comment>
<dbReference type="InterPro" id="IPR032340">
    <property type="entry name" value="DUF4860"/>
</dbReference>
<proteinExistence type="predicted"/>
<evidence type="ECO:0000313" key="2">
    <source>
        <dbReference type="Proteomes" id="UP000754750"/>
    </source>
</evidence>
<dbReference type="RefSeq" id="WP_326840143.1">
    <property type="nucleotide sequence ID" value="NZ_JBKWRC010000001.1"/>
</dbReference>
<evidence type="ECO:0000313" key="1">
    <source>
        <dbReference type="EMBL" id="MBE6833006.1"/>
    </source>
</evidence>
<dbReference type="Pfam" id="PF16152">
    <property type="entry name" value="DUF4860"/>
    <property type="match status" value="1"/>
</dbReference>
<reference evidence="1" key="1">
    <citation type="submission" date="2019-04" db="EMBL/GenBank/DDBJ databases">
        <title>Evolution of Biomass-Degrading Anaerobic Consortia Revealed by Metagenomics.</title>
        <authorList>
            <person name="Peng X."/>
        </authorList>
    </citation>
    <scope>NUCLEOTIDE SEQUENCE</scope>
    <source>
        <strain evidence="1">SIG551</strain>
    </source>
</reference>
<dbReference type="Proteomes" id="UP000754750">
    <property type="component" value="Unassembled WGS sequence"/>
</dbReference>
<name>A0A928KU67_9FIRM</name>
<organism evidence="1 2">
    <name type="scientific">Faecalispora sporosphaeroides</name>
    <dbReference type="NCBI Taxonomy" id="1549"/>
    <lineage>
        <taxon>Bacteria</taxon>
        <taxon>Bacillati</taxon>
        <taxon>Bacillota</taxon>
        <taxon>Clostridia</taxon>
        <taxon>Eubacteriales</taxon>
        <taxon>Oscillospiraceae</taxon>
        <taxon>Faecalispora</taxon>
    </lineage>
</organism>